<feature type="transmembrane region" description="Helical" evidence="8">
    <location>
        <begin position="40"/>
        <end position="62"/>
    </location>
</feature>
<dbReference type="PANTHER" id="PTHR30589:SF0">
    <property type="entry name" value="PHOSPHATIDYLGLYCEROL--PROLIPOPROTEIN DIACYLGLYCERYL TRANSFERASE"/>
    <property type="match status" value="1"/>
</dbReference>
<evidence type="ECO:0000313" key="10">
    <source>
        <dbReference type="Proteomes" id="UP001079430"/>
    </source>
</evidence>
<dbReference type="GO" id="GO:0016757">
    <property type="term" value="F:glycosyltransferase activity"/>
    <property type="evidence" value="ECO:0007669"/>
    <property type="project" value="UniProtKB-KW"/>
</dbReference>
<feature type="transmembrane region" description="Helical" evidence="8">
    <location>
        <begin position="16"/>
        <end position="34"/>
    </location>
</feature>
<evidence type="ECO:0000313" key="9">
    <source>
        <dbReference type="EMBL" id="MCZ4088780.1"/>
    </source>
</evidence>
<protein>
    <submittedName>
        <fullName evidence="9">Prolipoprotein diacylglyceryl transferase</fullName>
        <ecNumber evidence="9">2.4.99.-</ecNumber>
    </submittedName>
</protein>
<dbReference type="InterPro" id="IPR001640">
    <property type="entry name" value="Lgt"/>
</dbReference>
<proteinExistence type="inferred from homology"/>
<reference evidence="9" key="1">
    <citation type="submission" date="2022-10" db="EMBL/GenBank/DDBJ databases">
        <title>Whole genome sequencing of three plant growth promoting bacteria isolated from Vachellia tortilis subsp. raddiana in Morocco.</title>
        <authorList>
            <person name="Hnini M."/>
            <person name="Zouagui R."/>
            <person name="Zouagui H."/>
            <person name="Chemao Elfihri M.-W."/>
            <person name="Ibrahimi A."/>
            <person name="Sbabou L."/>
            <person name="Aurag J."/>
        </authorList>
    </citation>
    <scope>NUCLEOTIDE SEQUENCE</scope>
    <source>
        <strain evidence="9">LMR678</strain>
    </source>
</reference>
<evidence type="ECO:0000256" key="6">
    <source>
        <dbReference type="ARBA" id="ARBA00023136"/>
    </source>
</evidence>
<evidence type="ECO:0000256" key="7">
    <source>
        <dbReference type="SAM" id="MobiDB-lite"/>
    </source>
</evidence>
<keyword evidence="4 8" id="KW-0812">Transmembrane</keyword>
<comment type="caution">
    <text evidence="9">The sequence shown here is derived from an EMBL/GenBank/DDBJ whole genome shotgun (WGS) entry which is preliminary data.</text>
</comment>
<dbReference type="PANTHER" id="PTHR30589">
    <property type="entry name" value="PROLIPOPROTEIN DIACYLGLYCERYL TRANSFERASE"/>
    <property type="match status" value="1"/>
</dbReference>
<evidence type="ECO:0000256" key="4">
    <source>
        <dbReference type="ARBA" id="ARBA00022692"/>
    </source>
</evidence>
<evidence type="ECO:0000256" key="3">
    <source>
        <dbReference type="ARBA" id="ARBA00022679"/>
    </source>
</evidence>
<sequence length="176" mass="18222">MNAVAIGPFAFSADRFSAIAGMIVFMAVGSLLAARIDNRLGIWTTAAVLSGIIGARAAHVLIHAESFLQEPWRVLAMWQGGFSMDGGFIGIFLATVILFRRAPHAAPWAIMPLAAGLFTWVVATTLTNGSAAARAPATTYAVLAQGETISIADRKGAPRSSISGQAGARPAGAKCP</sequence>
<gene>
    <name evidence="9" type="ORF">O3W52_01335</name>
</gene>
<keyword evidence="9" id="KW-0328">Glycosyltransferase</keyword>
<name>A0ABT4K9Z6_9HYPH</name>
<feature type="transmembrane region" description="Helical" evidence="8">
    <location>
        <begin position="105"/>
        <end position="126"/>
    </location>
</feature>
<organism evidence="9 10">
    <name type="scientific">Sinorhizobium psoraleae</name>
    <dbReference type="NCBI Taxonomy" id="520838"/>
    <lineage>
        <taxon>Bacteria</taxon>
        <taxon>Pseudomonadati</taxon>
        <taxon>Pseudomonadota</taxon>
        <taxon>Alphaproteobacteria</taxon>
        <taxon>Hyphomicrobiales</taxon>
        <taxon>Rhizobiaceae</taxon>
        <taxon>Sinorhizobium/Ensifer group</taxon>
        <taxon>Sinorhizobium</taxon>
    </lineage>
</organism>
<evidence type="ECO:0000256" key="5">
    <source>
        <dbReference type="ARBA" id="ARBA00022989"/>
    </source>
</evidence>
<dbReference type="Proteomes" id="UP001079430">
    <property type="component" value="Unassembled WGS sequence"/>
</dbReference>
<dbReference type="RefSeq" id="WP_269274814.1">
    <property type="nucleotide sequence ID" value="NZ_JAPVOI010000002.1"/>
</dbReference>
<accession>A0ABT4K9Z6</accession>
<keyword evidence="10" id="KW-1185">Reference proteome</keyword>
<evidence type="ECO:0000256" key="2">
    <source>
        <dbReference type="ARBA" id="ARBA00022475"/>
    </source>
</evidence>
<keyword evidence="3 9" id="KW-0808">Transferase</keyword>
<feature type="transmembrane region" description="Helical" evidence="8">
    <location>
        <begin position="74"/>
        <end position="99"/>
    </location>
</feature>
<dbReference type="Pfam" id="PF01790">
    <property type="entry name" value="LGT"/>
    <property type="match status" value="1"/>
</dbReference>
<evidence type="ECO:0000256" key="1">
    <source>
        <dbReference type="ARBA" id="ARBA00007150"/>
    </source>
</evidence>
<feature type="region of interest" description="Disordered" evidence="7">
    <location>
        <begin position="154"/>
        <end position="176"/>
    </location>
</feature>
<keyword evidence="5 8" id="KW-1133">Transmembrane helix</keyword>
<dbReference type="EMBL" id="JAPVOI010000002">
    <property type="protein sequence ID" value="MCZ4088780.1"/>
    <property type="molecule type" value="Genomic_DNA"/>
</dbReference>
<comment type="similarity">
    <text evidence="1">Belongs to the Lgt family.</text>
</comment>
<dbReference type="EC" id="2.4.99.-" evidence="9"/>
<keyword evidence="2" id="KW-1003">Cell membrane</keyword>
<evidence type="ECO:0000256" key="8">
    <source>
        <dbReference type="SAM" id="Phobius"/>
    </source>
</evidence>
<keyword evidence="6 8" id="KW-0472">Membrane</keyword>